<keyword evidence="8" id="KW-1133">Transmembrane helix</keyword>
<dbReference type="SUPFAM" id="SSF103506">
    <property type="entry name" value="Mitochondrial carrier"/>
    <property type="match status" value="1"/>
</dbReference>
<dbReference type="PROSITE" id="PS50920">
    <property type="entry name" value="SOLCAR"/>
    <property type="match status" value="3"/>
</dbReference>
<organism evidence="9 10">
    <name type="scientific">Tritrichomonas musculus</name>
    <dbReference type="NCBI Taxonomy" id="1915356"/>
    <lineage>
        <taxon>Eukaryota</taxon>
        <taxon>Metamonada</taxon>
        <taxon>Parabasalia</taxon>
        <taxon>Tritrichomonadida</taxon>
        <taxon>Tritrichomonadidae</taxon>
        <taxon>Tritrichomonas</taxon>
    </lineage>
</organism>
<evidence type="ECO:0000313" key="10">
    <source>
        <dbReference type="Proteomes" id="UP001470230"/>
    </source>
</evidence>
<dbReference type="Proteomes" id="UP001470230">
    <property type="component" value="Unassembled WGS sequence"/>
</dbReference>
<accession>A0ABR2IZV1</accession>
<evidence type="ECO:0000256" key="5">
    <source>
        <dbReference type="ARBA" id="ARBA00023136"/>
    </source>
</evidence>
<keyword evidence="5 6" id="KW-0472">Membrane</keyword>
<evidence type="ECO:0000256" key="3">
    <source>
        <dbReference type="ARBA" id="ARBA00022692"/>
    </source>
</evidence>
<reference evidence="9 10" key="1">
    <citation type="submission" date="2024-04" db="EMBL/GenBank/DDBJ databases">
        <title>Tritrichomonas musculus Genome.</title>
        <authorList>
            <person name="Alves-Ferreira E."/>
            <person name="Grigg M."/>
            <person name="Lorenzi H."/>
            <person name="Galac M."/>
        </authorList>
    </citation>
    <scope>NUCLEOTIDE SEQUENCE [LARGE SCALE GENOMIC DNA]</scope>
    <source>
        <strain evidence="9 10">EAF2021</strain>
    </source>
</reference>
<evidence type="ECO:0000256" key="2">
    <source>
        <dbReference type="ARBA" id="ARBA00022448"/>
    </source>
</evidence>
<name>A0ABR2IZV1_9EUKA</name>
<comment type="subcellular location">
    <subcellularLocation>
        <location evidence="1">Membrane</location>
        <topology evidence="1">Multi-pass membrane protein</topology>
    </subcellularLocation>
</comment>
<sequence length="317" mass="34846">MSSTADQVLYATSPDKAVRLNDFERLSVGFIAGTLARTITSPLDVVKMLMQVSSKGGSMSSILSKLWAESGIAGFWRGNFAACVRLGPQAAIKFYTFDELQRRIGHGKPLSGIQRTIAGASAGVISQVLTYPLDVIRTRITVDPKKYNGIVSAFTTILREEGPLSLYAGVGSTIVGVIPYEGAQFYAFGGLKNFYQSRIAPGKPISPFVTCLIGATAGMFSQLFSYPFDVVRKRQMLRDENGKPLYNGMVDGFTKIIKNDGLLGLYRGLGINLVKVVPFAALQFTLKDEVTKAFLRYKRSHLKNEQPPKENKKKCWF</sequence>
<proteinExistence type="inferred from homology"/>
<keyword evidence="10" id="KW-1185">Reference proteome</keyword>
<dbReference type="Pfam" id="PF00153">
    <property type="entry name" value="Mito_carr"/>
    <property type="match status" value="3"/>
</dbReference>
<keyword evidence="2 7" id="KW-0813">Transport</keyword>
<gene>
    <name evidence="9" type="ORF">M9Y10_008755</name>
</gene>
<dbReference type="PRINTS" id="PR00926">
    <property type="entry name" value="MITOCARRIER"/>
</dbReference>
<evidence type="ECO:0000256" key="7">
    <source>
        <dbReference type="RuleBase" id="RU000488"/>
    </source>
</evidence>
<evidence type="ECO:0000313" key="9">
    <source>
        <dbReference type="EMBL" id="KAK8870857.1"/>
    </source>
</evidence>
<feature type="repeat" description="Solcar" evidence="6">
    <location>
        <begin position="20"/>
        <end position="103"/>
    </location>
</feature>
<dbReference type="PANTHER" id="PTHR24089">
    <property type="entry name" value="SOLUTE CARRIER FAMILY 25"/>
    <property type="match status" value="1"/>
</dbReference>
<dbReference type="InterPro" id="IPR002067">
    <property type="entry name" value="MCP"/>
</dbReference>
<feature type="transmembrane region" description="Helical" evidence="8">
    <location>
        <begin position="205"/>
        <end position="228"/>
    </location>
</feature>
<evidence type="ECO:0000256" key="4">
    <source>
        <dbReference type="ARBA" id="ARBA00022737"/>
    </source>
</evidence>
<feature type="repeat" description="Solcar" evidence="6">
    <location>
        <begin position="110"/>
        <end position="194"/>
    </location>
</feature>
<protein>
    <submittedName>
        <fullName evidence="9">Uncharacterized protein</fullName>
    </submittedName>
</protein>
<dbReference type="InterPro" id="IPR018108">
    <property type="entry name" value="MCP_transmembrane"/>
</dbReference>
<dbReference type="InterPro" id="IPR023395">
    <property type="entry name" value="MCP_dom_sf"/>
</dbReference>
<evidence type="ECO:0000256" key="1">
    <source>
        <dbReference type="ARBA" id="ARBA00004141"/>
    </source>
</evidence>
<evidence type="ECO:0000256" key="8">
    <source>
        <dbReference type="SAM" id="Phobius"/>
    </source>
</evidence>
<comment type="similarity">
    <text evidence="7">Belongs to the mitochondrial carrier (TC 2.A.29) family.</text>
</comment>
<feature type="repeat" description="Solcar" evidence="6">
    <location>
        <begin position="205"/>
        <end position="293"/>
    </location>
</feature>
<keyword evidence="3 6" id="KW-0812">Transmembrane</keyword>
<keyword evidence="4" id="KW-0677">Repeat</keyword>
<evidence type="ECO:0000256" key="6">
    <source>
        <dbReference type="PROSITE-ProRule" id="PRU00282"/>
    </source>
</evidence>
<dbReference type="EMBL" id="JAPFFF010000014">
    <property type="protein sequence ID" value="KAK8870857.1"/>
    <property type="molecule type" value="Genomic_DNA"/>
</dbReference>
<comment type="caution">
    <text evidence="9">The sequence shown here is derived from an EMBL/GenBank/DDBJ whole genome shotgun (WGS) entry which is preliminary data.</text>
</comment>
<dbReference type="Gene3D" id="1.50.40.10">
    <property type="entry name" value="Mitochondrial carrier domain"/>
    <property type="match status" value="1"/>
</dbReference>